<accession>A0AAV7GQM0</accession>
<dbReference type="AlphaFoldDB" id="A0AAV7GQM0"/>
<name>A0AAV7GQM0_DENCH</name>
<organism evidence="1 2">
    <name type="scientific">Dendrobium chrysotoxum</name>
    <name type="common">Orchid</name>
    <dbReference type="NCBI Taxonomy" id="161865"/>
    <lineage>
        <taxon>Eukaryota</taxon>
        <taxon>Viridiplantae</taxon>
        <taxon>Streptophyta</taxon>
        <taxon>Embryophyta</taxon>
        <taxon>Tracheophyta</taxon>
        <taxon>Spermatophyta</taxon>
        <taxon>Magnoliopsida</taxon>
        <taxon>Liliopsida</taxon>
        <taxon>Asparagales</taxon>
        <taxon>Orchidaceae</taxon>
        <taxon>Epidendroideae</taxon>
        <taxon>Malaxideae</taxon>
        <taxon>Dendrobiinae</taxon>
        <taxon>Dendrobium</taxon>
    </lineage>
</organism>
<dbReference type="EMBL" id="JAGFBR010000012">
    <property type="protein sequence ID" value="KAH0458392.1"/>
    <property type="molecule type" value="Genomic_DNA"/>
</dbReference>
<protein>
    <submittedName>
        <fullName evidence="1">Uncharacterized protein</fullName>
    </submittedName>
</protein>
<dbReference type="Proteomes" id="UP000775213">
    <property type="component" value="Unassembled WGS sequence"/>
</dbReference>
<reference evidence="1 2" key="1">
    <citation type="journal article" date="2021" name="Hortic Res">
        <title>Chromosome-scale assembly of the Dendrobium chrysotoxum genome enhances the understanding of orchid evolution.</title>
        <authorList>
            <person name="Zhang Y."/>
            <person name="Zhang G.Q."/>
            <person name="Zhang D."/>
            <person name="Liu X.D."/>
            <person name="Xu X.Y."/>
            <person name="Sun W.H."/>
            <person name="Yu X."/>
            <person name="Zhu X."/>
            <person name="Wang Z.W."/>
            <person name="Zhao X."/>
            <person name="Zhong W.Y."/>
            <person name="Chen H."/>
            <person name="Yin W.L."/>
            <person name="Huang T."/>
            <person name="Niu S.C."/>
            <person name="Liu Z.J."/>
        </authorList>
    </citation>
    <scope>NUCLEOTIDE SEQUENCE [LARGE SCALE GENOMIC DNA]</scope>
    <source>
        <strain evidence="1">Lindl</strain>
    </source>
</reference>
<comment type="caution">
    <text evidence="1">The sequence shown here is derived from an EMBL/GenBank/DDBJ whole genome shotgun (WGS) entry which is preliminary data.</text>
</comment>
<proteinExistence type="predicted"/>
<sequence>MATKRFLNPSFLDGSKKSRSFLDTLSGNVSNVCFPSIKTTIFRGLSAGWISEEKIHSLAAPF</sequence>
<keyword evidence="2" id="KW-1185">Reference proteome</keyword>
<evidence type="ECO:0000313" key="2">
    <source>
        <dbReference type="Proteomes" id="UP000775213"/>
    </source>
</evidence>
<evidence type="ECO:0000313" key="1">
    <source>
        <dbReference type="EMBL" id="KAH0458392.1"/>
    </source>
</evidence>
<gene>
    <name evidence="1" type="ORF">IEQ34_013707</name>
</gene>